<dbReference type="FunFam" id="2.40.30.30:FF:000003">
    <property type="entry name" value="Riboflavin biosynthesis protein"/>
    <property type="match status" value="1"/>
</dbReference>
<organism evidence="17 18">
    <name type="scientific">Parenemella sanctibonifatiensis</name>
    <dbReference type="NCBI Taxonomy" id="2016505"/>
    <lineage>
        <taxon>Bacteria</taxon>
        <taxon>Bacillati</taxon>
        <taxon>Actinomycetota</taxon>
        <taxon>Actinomycetes</taxon>
        <taxon>Propionibacteriales</taxon>
        <taxon>Propionibacteriaceae</taxon>
        <taxon>Parenemella</taxon>
    </lineage>
</organism>
<name>A0A255EF67_9ACTN</name>
<dbReference type="GO" id="GO:0008531">
    <property type="term" value="F:riboflavin kinase activity"/>
    <property type="evidence" value="ECO:0007669"/>
    <property type="project" value="UniProtKB-UniRule"/>
</dbReference>
<reference evidence="17 18" key="1">
    <citation type="submission" date="2017-07" db="EMBL/GenBank/DDBJ databases">
        <title>Draft whole genome sequences of clinical Proprionibacteriaceae strains.</title>
        <authorList>
            <person name="Bernier A.-M."/>
            <person name="Bernard K."/>
            <person name="Domingo M.-C."/>
        </authorList>
    </citation>
    <scope>NUCLEOTIDE SEQUENCE [LARGE SCALE GENOMIC DNA]</scope>
    <source>
        <strain evidence="17 18">NML 160184</strain>
    </source>
</reference>
<dbReference type="PANTHER" id="PTHR22749">
    <property type="entry name" value="RIBOFLAVIN KINASE/FMN ADENYLYLTRANSFERASE"/>
    <property type="match status" value="1"/>
</dbReference>
<dbReference type="InterPro" id="IPR004821">
    <property type="entry name" value="Cyt_trans-like"/>
</dbReference>
<evidence type="ECO:0000256" key="12">
    <source>
        <dbReference type="ARBA" id="ARBA00023268"/>
    </source>
</evidence>
<comment type="catalytic activity">
    <reaction evidence="14 15">
        <text>FMN + ATP + H(+) = FAD + diphosphate</text>
        <dbReference type="Rhea" id="RHEA:17237"/>
        <dbReference type="ChEBI" id="CHEBI:15378"/>
        <dbReference type="ChEBI" id="CHEBI:30616"/>
        <dbReference type="ChEBI" id="CHEBI:33019"/>
        <dbReference type="ChEBI" id="CHEBI:57692"/>
        <dbReference type="ChEBI" id="CHEBI:58210"/>
        <dbReference type="EC" id="2.7.7.2"/>
    </reaction>
</comment>
<dbReference type="Gene3D" id="3.40.50.620">
    <property type="entry name" value="HUPs"/>
    <property type="match status" value="1"/>
</dbReference>
<evidence type="ECO:0000256" key="9">
    <source>
        <dbReference type="ARBA" id="ARBA00022777"/>
    </source>
</evidence>
<dbReference type="SMART" id="SM00904">
    <property type="entry name" value="Flavokinase"/>
    <property type="match status" value="1"/>
</dbReference>
<dbReference type="EC" id="2.7.7.2" evidence="15"/>
<dbReference type="FunFam" id="3.40.50.620:FF:000021">
    <property type="entry name" value="Riboflavin biosynthesis protein"/>
    <property type="match status" value="1"/>
</dbReference>
<dbReference type="Gene3D" id="2.40.30.30">
    <property type="entry name" value="Riboflavin kinase-like"/>
    <property type="match status" value="1"/>
</dbReference>
<evidence type="ECO:0000256" key="3">
    <source>
        <dbReference type="ARBA" id="ARBA00005201"/>
    </source>
</evidence>
<dbReference type="Proteomes" id="UP000216533">
    <property type="component" value="Unassembled WGS sequence"/>
</dbReference>
<keyword evidence="5 15" id="KW-0288">FMN</keyword>
<dbReference type="NCBIfam" id="NF004160">
    <property type="entry name" value="PRK05627.1-3"/>
    <property type="match status" value="1"/>
</dbReference>
<dbReference type="PANTHER" id="PTHR22749:SF6">
    <property type="entry name" value="RIBOFLAVIN KINASE"/>
    <property type="match status" value="1"/>
</dbReference>
<comment type="similarity">
    <text evidence="15">Belongs to the ribF family.</text>
</comment>
<keyword evidence="11 15" id="KW-0067">ATP-binding</keyword>
<accession>A0A255EF67</accession>
<dbReference type="InterPro" id="IPR023465">
    <property type="entry name" value="Riboflavin_kinase_dom_sf"/>
</dbReference>
<evidence type="ECO:0000259" key="16">
    <source>
        <dbReference type="SMART" id="SM00904"/>
    </source>
</evidence>
<dbReference type="PIRSF" id="PIRSF004491">
    <property type="entry name" value="FAD_Synth"/>
    <property type="match status" value="1"/>
</dbReference>
<evidence type="ECO:0000256" key="11">
    <source>
        <dbReference type="ARBA" id="ARBA00022840"/>
    </source>
</evidence>
<keyword evidence="8 15" id="KW-0547">Nucleotide-binding</keyword>
<comment type="pathway">
    <text evidence="3 15">Cofactor biosynthesis; FMN biosynthesis; FMN from riboflavin (ATP route): step 1/1.</text>
</comment>
<dbReference type="Pfam" id="PF06574">
    <property type="entry name" value="FAD_syn"/>
    <property type="match status" value="1"/>
</dbReference>
<evidence type="ECO:0000313" key="18">
    <source>
        <dbReference type="Proteomes" id="UP000216533"/>
    </source>
</evidence>
<evidence type="ECO:0000256" key="7">
    <source>
        <dbReference type="ARBA" id="ARBA00022695"/>
    </source>
</evidence>
<feature type="domain" description="Riboflavin kinase" evidence="16">
    <location>
        <begin position="164"/>
        <end position="293"/>
    </location>
</feature>
<dbReference type="CDD" id="cd02064">
    <property type="entry name" value="FAD_synthetase_N"/>
    <property type="match status" value="1"/>
</dbReference>
<comment type="pathway">
    <text evidence="2 15">Cofactor biosynthesis; FAD biosynthesis; FAD from FMN: step 1/1.</text>
</comment>
<proteinExistence type="inferred from homology"/>
<evidence type="ECO:0000313" key="17">
    <source>
        <dbReference type="EMBL" id="OYN88235.1"/>
    </source>
</evidence>
<keyword evidence="6 15" id="KW-0808">Transferase</keyword>
<evidence type="ECO:0000256" key="14">
    <source>
        <dbReference type="ARBA" id="ARBA00049494"/>
    </source>
</evidence>
<dbReference type="EMBL" id="NMVI01000013">
    <property type="protein sequence ID" value="OYN88235.1"/>
    <property type="molecule type" value="Genomic_DNA"/>
</dbReference>
<dbReference type="SUPFAM" id="SSF52374">
    <property type="entry name" value="Nucleotidylyl transferase"/>
    <property type="match status" value="1"/>
</dbReference>
<comment type="caution">
    <text evidence="17">The sequence shown here is derived from an EMBL/GenBank/DDBJ whole genome shotgun (WGS) entry which is preliminary data.</text>
</comment>
<keyword evidence="12" id="KW-0511">Multifunctional enzyme</keyword>
<evidence type="ECO:0000256" key="2">
    <source>
        <dbReference type="ARBA" id="ARBA00004726"/>
    </source>
</evidence>
<dbReference type="GO" id="GO:0009398">
    <property type="term" value="P:FMN biosynthetic process"/>
    <property type="evidence" value="ECO:0007669"/>
    <property type="project" value="UniProtKB-UniRule"/>
</dbReference>
<sequence length="307" mass="33062">MSIVVIGNFDGVHQGHQAVLAHAAALAPELPLVAMTFWPHPSSVVAPARAPRLLTTLERRIDLLQRSGADRVVVIPFTPELSQLSPAEFVETWLMHARPEHVVVGENFRFGHKAAGDITTLTELGRGRFQVSADVMVHQGGARISSTRTRALLAEGDVVGAAAQLGRWFTYEGEVVRGHQRGRELGFPTANLPVPFDRAVPADGVYAGFLRRLEEPTTALPAAISVGTNPTFDDVPVTTVEANVLDRDDLDLYDIGVEVGFVRRLRGNTRFDGLDQLIAQIGKDVDAARELVGADPTAAALLPTAHA</sequence>
<protein>
    <recommendedName>
        <fullName evidence="15">Riboflavin biosynthesis protein</fullName>
    </recommendedName>
    <domain>
        <recommendedName>
            <fullName evidence="15">Riboflavin kinase</fullName>
            <ecNumber evidence="15">2.7.1.26</ecNumber>
        </recommendedName>
        <alternativeName>
            <fullName evidence="15">Flavokinase</fullName>
        </alternativeName>
    </domain>
    <domain>
        <recommendedName>
            <fullName evidence="15">FMN adenylyltransferase</fullName>
            <ecNumber evidence="15">2.7.7.2</ecNumber>
        </recommendedName>
        <alternativeName>
            <fullName evidence="15">FAD pyrophosphorylase</fullName>
        </alternativeName>
        <alternativeName>
            <fullName evidence="15">FAD synthase</fullName>
        </alternativeName>
    </domain>
</protein>
<evidence type="ECO:0000256" key="13">
    <source>
        <dbReference type="ARBA" id="ARBA00047880"/>
    </source>
</evidence>
<dbReference type="UniPathway" id="UPA00276">
    <property type="reaction ID" value="UER00406"/>
</dbReference>
<gene>
    <name evidence="17" type="primary">ribF</name>
    <name evidence="17" type="ORF">CGZ92_04625</name>
</gene>
<dbReference type="RefSeq" id="WP_094450220.1">
    <property type="nucleotide sequence ID" value="NZ_NMVI01000013.1"/>
</dbReference>
<dbReference type="GO" id="GO:0005524">
    <property type="term" value="F:ATP binding"/>
    <property type="evidence" value="ECO:0007669"/>
    <property type="project" value="UniProtKB-UniRule"/>
</dbReference>
<evidence type="ECO:0000256" key="5">
    <source>
        <dbReference type="ARBA" id="ARBA00022643"/>
    </source>
</evidence>
<comment type="catalytic activity">
    <reaction evidence="13 15">
        <text>riboflavin + ATP = FMN + ADP + H(+)</text>
        <dbReference type="Rhea" id="RHEA:14357"/>
        <dbReference type="ChEBI" id="CHEBI:15378"/>
        <dbReference type="ChEBI" id="CHEBI:30616"/>
        <dbReference type="ChEBI" id="CHEBI:57986"/>
        <dbReference type="ChEBI" id="CHEBI:58210"/>
        <dbReference type="ChEBI" id="CHEBI:456216"/>
        <dbReference type="EC" id="2.7.1.26"/>
    </reaction>
</comment>
<evidence type="ECO:0000256" key="8">
    <source>
        <dbReference type="ARBA" id="ARBA00022741"/>
    </source>
</evidence>
<keyword evidence="4 15" id="KW-0285">Flavoprotein</keyword>
<dbReference type="EC" id="2.7.1.26" evidence="15"/>
<dbReference type="InterPro" id="IPR023468">
    <property type="entry name" value="Riboflavin_kinase"/>
</dbReference>
<evidence type="ECO:0000256" key="10">
    <source>
        <dbReference type="ARBA" id="ARBA00022827"/>
    </source>
</evidence>
<dbReference type="GO" id="GO:0009231">
    <property type="term" value="P:riboflavin biosynthetic process"/>
    <property type="evidence" value="ECO:0007669"/>
    <property type="project" value="InterPro"/>
</dbReference>
<dbReference type="UniPathway" id="UPA00277">
    <property type="reaction ID" value="UER00407"/>
</dbReference>
<keyword evidence="9 15" id="KW-0418">Kinase</keyword>
<dbReference type="InterPro" id="IPR014729">
    <property type="entry name" value="Rossmann-like_a/b/a_fold"/>
</dbReference>
<dbReference type="AlphaFoldDB" id="A0A255EF67"/>
<evidence type="ECO:0000256" key="1">
    <source>
        <dbReference type="ARBA" id="ARBA00002121"/>
    </source>
</evidence>
<dbReference type="InterPro" id="IPR015864">
    <property type="entry name" value="FAD_synthase"/>
</dbReference>
<evidence type="ECO:0000256" key="15">
    <source>
        <dbReference type="PIRNR" id="PIRNR004491"/>
    </source>
</evidence>
<dbReference type="Pfam" id="PF01687">
    <property type="entry name" value="Flavokinase"/>
    <property type="match status" value="1"/>
</dbReference>
<comment type="function">
    <text evidence="1">Catalyzes the phosphorylation of riboflavin to FMN followed by the adenylation of FMN to FAD.</text>
</comment>
<dbReference type="InterPro" id="IPR015865">
    <property type="entry name" value="Riboflavin_kinase_bac/euk"/>
</dbReference>
<keyword evidence="10 15" id="KW-0274">FAD</keyword>
<dbReference type="GO" id="GO:0006747">
    <property type="term" value="P:FAD biosynthetic process"/>
    <property type="evidence" value="ECO:0007669"/>
    <property type="project" value="UniProtKB-UniRule"/>
</dbReference>
<dbReference type="NCBIfam" id="TIGR00083">
    <property type="entry name" value="ribF"/>
    <property type="match status" value="1"/>
</dbReference>
<dbReference type="GO" id="GO:0003919">
    <property type="term" value="F:FMN adenylyltransferase activity"/>
    <property type="evidence" value="ECO:0007669"/>
    <property type="project" value="UniProtKB-UniRule"/>
</dbReference>
<evidence type="ECO:0000256" key="4">
    <source>
        <dbReference type="ARBA" id="ARBA00022630"/>
    </source>
</evidence>
<dbReference type="InterPro" id="IPR002606">
    <property type="entry name" value="Riboflavin_kinase_bac"/>
</dbReference>
<dbReference type="SUPFAM" id="SSF82114">
    <property type="entry name" value="Riboflavin kinase-like"/>
    <property type="match status" value="1"/>
</dbReference>
<evidence type="ECO:0000256" key="6">
    <source>
        <dbReference type="ARBA" id="ARBA00022679"/>
    </source>
</evidence>
<keyword evidence="7 15" id="KW-0548">Nucleotidyltransferase</keyword>
<dbReference type="NCBIfam" id="TIGR00125">
    <property type="entry name" value="cyt_tran_rel"/>
    <property type="match status" value="1"/>
</dbReference>